<feature type="repeat" description="ANK" evidence="3">
    <location>
        <begin position="202"/>
        <end position="234"/>
    </location>
</feature>
<dbReference type="AlphaFoldDB" id="A0A8W8MSE1"/>
<dbReference type="EnsemblMetazoa" id="G34838.3">
    <property type="protein sequence ID" value="G34838.3:cds"/>
    <property type="gene ID" value="G34838"/>
</dbReference>
<dbReference type="SMART" id="SM00248">
    <property type="entry name" value="ANK"/>
    <property type="match status" value="7"/>
</dbReference>
<feature type="repeat" description="ANK" evidence="3">
    <location>
        <begin position="35"/>
        <end position="67"/>
    </location>
</feature>
<dbReference type="PROSITE" id="PS50297">
    <property type="entry name" value="ANK_REP_REGION"/>
    <property type="match status" value="3"/>
</dbReference>
<dbReference type="OrthoDB" id="9984784at2759"/>
<dbReference type="PANTHER" id="PTHR24198:SF165">
    <property type="entry name" value="ANKYRIN REPEAT-CONTAINING PROTEIN-RELATED"/>
    <property type="match status" value="1"/>
</dbReference>
<sequence>MANNGQQLHSAVRNKDKESIERLLDSGADVNCMVYGWTPLQLSLQRGYEEGAVVLIDRGCDVHLHDKNSVSPFEECLRKNLIKVLTKIVNKGEDVNAVLSNGEPPVCEAVKNASKDVLSVLIKVGKCNVNTVGSKGESPLFTAAKSGYSDICRLLLDAGADPDFILPANQHTPLITAASNDNDDVIKVLLKHGCNVNYCDVMGKSALWHAYSNSNTDSMKLLLRAGSDKNIPNAEGQTLLDDAKDAEDDDVIELLTKFTQSWT</sequence>
<protein>
    <submittedName>
        <fullName evidence="4">Uncharacterized protein</fullName>
    </submittedName>
</protein>
<keyword evidence="5" id="KW-1185">Reference proteome</keyword>
<dbReference type="PRINTS" id="PR01415">
    <property type="entry name" value="ANKYRIN"/>
</dbReference>
<evidence type="ECO:0000313" key="5">
    <source>
        <dbReference type="Proteomes" id="UP000005408"/>
    </source>
</evidence>
<dbReference type="Pfam" id="PF12796">
    <property type="entry name" value="Ank_2"/>
    <property type="match status" value="2"/>
</dbReference>
<dbReference type="InterPro" id="IPR002110">
    <property type="entry name" value="Ankyrin_rpt"/>
</dbReference>
<evidence type="ECO:0000256" key="2">
    <source>
        <dbReference type="ARBA" id="ARBA00023043"/>
    </source>
</evidence>
<feature type="repeat" description="ANK" evidence="3">
    <location>
        <begin position="3"/>
        <end position="31"/>
    </location>
</feature>
<dbReference type="PROSITE" id="PS50088">
    <property type="entry name" value="ANK_REPEAT"/>
    <property type="match status" value="5"/>
</dbReference>
<evidence type="ECO:0000256" key="3">
    <source>
        <dbReference type="PROSITE-ProRule" id="PRU00023"/>
    </source>
</evidence>
<keyword evidence="1" id="KW-0677">Repeat</keyword>
<dbReference type="Proteomes" id="UP000005408">
    <property type="component" value="Unassembled WGS sequence"/>
</dbReference>
<dbReference type="SUPFAM" id="SSF48403">
    <property type="entry name" value="Ankyrin repeat"/>
    <property type="match status" value="1"/>
</dbReference>
<evidence type="ECO:0000313" key="4">
    <source>
        <dbReference type="EnsemblMetazoa" id="G34838.3:cds"/>
    </source>
</evidence>
<proteinExistence type="predicted"/>
<accession>A0A8W8MSE1</accession>
<dbReference type="InterPro" id="IPR036770">
    <property type="entry name" value="Ankyrin_rpt-contain_sf"/>
</dbReference>
<reference evidence="4" key="1">
    <citation type="submission" date="2022-08" db="UniProtKB">
        <authorList>
            <consortium name="EnsemblMetazoa"/>
        </authorList>
    </citation>
    <scope>IDENTIFICATION</scope>
    <source>
        <strain evidence="4">05x7-T-G4-1.051#20</strain>
    </source>
</reference>
<dbReference type="Gene3D" id="1.25.40.20">
    <property type="entry name" value="Ankyrin repeat-containing domain"/>
    <property type="match status" value="1"/>
</dbReference>
<dbReference type="PANTHER" id="PTHR24198">
    <property type="entry name" value="ANKYRIN REPEAT AND PROTEIN KINASE DOMAIN-CONTAINING PROTEIN"/>
    <property type="match status" value="1"/>
</dbReference>
<name>A0A8W8MSE1_MAGGI</name>
<keyword evidence="2 3" id="KW-0040">ANK repeat</keyword>
<feature type="repeat" description="ANK" evidence="3">
    <location>
        <begin position="135"/>
        <end position="163"/>
    </location>
</feature>
<feature type="repeat" description="ANK" evidence="3">
    <location>
        <begin position="169"/>
        <end position="201"/>
    </location>
</feature>
<evidence type="ECO:0000256" key="1">
    <source>
        <dbReference type="ARBA" id="ARBA00022737"/>
    </source>
</evidence>
<dbReference type="OMA" id="LWHAYTN"/>
<organism evidence="4 5">
    <name type="scientific">Magallana gigas</name>
    <name type="common">Pacific oyster</name>
    <name type="synonym">Crassostrea gigas</name>
    <dbReference type="NCBI Taxonomy" id="29159"/>
    <lineage>
        <taxon>Eukaryota</taxon>
        <taxon>Metazoa</taxon>
        <taxon>Spiralia</taxon>
        <taxon>Lophotrochozoa</taxon>
        <taxon>Mollusca</taxon>
        <taxon>Bivalvia</taxon>
        <taxon>Autobranchia</taxon>
        <taxon>Pteriomorphia</taxon>
        <taxon>Ostreida</taxon>
        <taxon>Ostreoidea</taxon>
        <taxon>Ostreidae</taxon>
        <taxon>Magallana</taxon>
    </lineage>
</organism>